<dbReference type="AlphaFoldDB" id="A0AAV2HRM2"/>
<reference evidence="2 3" key="1">
    <citation type="submission" date="2024-04" db="EMBL/GenBank/DDBJ databases">
        <authorList>
            <consortium name="Genoscope - CEA"/>
            <person name="William W."/>
        </authorList>
    </citation>
    <scope>NUCLEOTIDE SEQUENCE [LARGE SCALE GENOMIC DNA]</scope>
</reference>
<keyword evidence="3" id="KW-1185">Reference proteome</keyword>
<comment type="caution">
    <text evidence="2">The sequence shown here is derived from an EMBL/GenBank/DDBJ whole genome shotgun (WGS) entry which is preliminary data.</text>
</comment>
<accession>A0AAV2HRM2</accession>
<evidence type="ECO:0000313" key="2">
    <source>
        <dbReference type="EMBL" id="CAL1536766.1"/>
    </source>
</evidence>
<evidence type="ECO:0000256" key="1">
    <source>
        <dbReference type="SAM" id="MobiDB-lite"/>
    </source>
</evidence>
<feature type="region of interest" description="Disordered" evidence="1">
    <location>
        <begin position="467"/>
        <end position="488"/>
    </location>
</feature>
<protein>
    <submittedName>
        <fullName evidence="2">Uncharacterized protein</fullName>
    </submittedName>
</protein>
<organism evidence="2 3">
    <name type="scientific">Lymnaea stagnalis</name>
    <name type="common">Great pond snail</name>
    <name type="synonym">Helix stagnalis</name>
    <dbReference type="NCBI Taxonomy" id="6523"/>
    <lineage>
        <taxon>Eukaryota</taxon>
        <taxon>Metazoa</taxon>
        <taxon>Spiralia</taxon>
        <taxon>Lophotrochozoa</taxon>
        <taxon>Mollusca</taxon>
        <taxon>Gastropoda</taxon>
        <taxon>Heterobranchia</taxon>
        <taxon>Euthyneura</taxon>
        <taxon>Panpulmonata</taxon>
        <taxon>Hygrophila</taxon>
        <taxon>Lymnaeoidea</taxon>
        <taxon>Lymnaeidae</taxon>
        <taxon>Lymnaea</taxon>
    </lineage>
</organism>
<evidence type="ECO:0000313" key="3">
    <source>
        <dbReference type="Proteomes" id="UP001497497"/>
    </source>
</evidence>
<feature type="region of interest" description="Disordered" evidence="1">
    <location>
        <begin position="211"/>
        <end position="230"/>
    </location>
</feature>
<sequence length="759" mass="86862">MTLSTKEEALEWKRRFEERSLTTHVKDKTFPKVERVSVFKAQYRCQFFDRRKNKKKLPEKSKFRDCHSILFINIKKYFKNTVDRHMPTFKTVVRLHYAHDHPLDTADVLKKRQLNEDIKQRFLEMFRQGMKPKDALDKHKRDLLQNLGPEKYRQVVCDGYYVPNVPKAYRLYYQIHGKGVSAKTTTKRSSRHNPNPDWIAFQNCPDITVEDEEDCPADEDNDDSDTDYNVGGRVENNERLQTDCQNMQSLPMTQSNPAQVSDGSIKDPMLSHDHPDTHTMNPKSTVREIVSQHSMLHHDGELQKLAETAIAYPNIAAHNSVYTDQRSQTLPQTMPVATFSETHMSMGLFNPAQSTWENFNLAHQANVASSLSPQHNLGFQHLPQPISHSSYMIMPNSSCQNLESHYSTSLAMIDPRVQNGISRTGNEFDLLGSSTAPQYNWSSHNRHQDNLVATQAHLTGHDVHKGKVLPTKYSTNGNDKGRKSSIKKAVQKKRKMTKELNVKRVTKRWMDKKPKVEAETQNMASEVLQGILLTDEAEKLKVKLLTFLSDLESKMSSNPKLFVPAIRSFLQAGEDAHDDLELASFLKDFRKTEESIVKKMFAKKSETRENRGTQTTLSGPVVRCFKVKGIISPTSKLRTKKKFETKITDPEVSESLLRSAVTGNLSNFLLSETSEHSVVSVATDSKYRELKTALSKVQKTTKKPLRKNSVPAKQQRTFSKKRTQIVRQEAEISQTNTISNSHNPRIIVRLMRQGLDKKK</sequence>
<dbReference type="PANTHER" id="PTHR35385:SF2">
    <property type="entry name" value="PROTEIN B, PUTATIVE-RELATED"/>
    <property type="match status" value="1"/>
</dbReference>
<name>A0AAV2HRM2_LYMST</name>
<gene>
    <name evidence="2" type="ORF">GSLYS_00010679001</name>
</gene>
<proteinExistence type="predicted"/>
<feature type="compositionally biased region" description="Acidic residues" evidence="1">
    <location>
        <begin position="211"/>
        <end position="226"/>
    </location>
</feature>
<dbReference type="Proteomes" id="UP001497497">
    <property type="component" value="Unassembled WGS sequence"/>
</dbReference>
<feature type="region of interest" description="Disordered" evidence="1">
    <location>
        <begin position="701"/>
        <end position="720"/>
    </location>
</feature>
<dbReference type="EMBL" id="CAXITT010000238">
    <property type="protein sequence ID" value="CAL1536766.1"/>
    <property type="molecule type" value="Genomic_DNA"/>
</dbReference>
<dbReference type="PANTHER" id="PTHR35385">
    <property type="entry name" value="PROTEIN B, PUTATIVE-RELATED-RELATED"/>
    <property type="match status" value="1"/>
</dbReference>